<dbReference type="RefSeq" id="WP_141610403.1">
    <property type="nucleotide sequence ID" value="NZ_VIGC02000014.1"/>
</dbReference>
<comment type="caution">
    <text evidence="1">The sequence shown here is derived from an EMBL/GenBank/DDBJ whole genome shotgun (WGS) entry which is preliminary data.</text>
</comment>
<keyword evidence="2" id="KW-1185">Reference proteome</keyword>
<sequence length="530" mass="60360">MLQRQTQTAAFWRDQFEVTSDDLDFLYNLLLDAQSPKTLKELAIALIQEYLRRENARIESELSKGTVYLPREHYEVGQRLVFPALDFALGEVVDIRTGQNPEHGEFEVIKVRFPDNGTTREFAASLKTPHRLNQSNGDQLLSQETLLSPEEIYALYQEDIEDSILYALEEGERSDEFVEVDGNWLLADMLAEVHIGHLNIAEAMIEVQGEPLSAEQLLAEIELDDNVSHAMQIISLEHALSKDERFDPVRRGDQRLWFLKRLEPPEVVQIPLVLQPTSVRYNRALLSVELLQLEWELDDEWGESSLSSELPSIVPNTTLTLTYPHRRCGTLPLNGRTRSFFPAGNEGRSLVTLIDGRWGTHYTGWVVHNGRYVAGLAKWMDDHALPVGAFITLERTSNPDEIVVDYRTRRSKREWARIASVDPETQRLVFEMNKVPVACEYDEYLIVAEQDPEAIDALRQQLHQANVDLATIVDQIVPELTKLSPQGTVHAKTVYSAVNILRRCPPGPIFYQLIANRKFQDMGGGFFSLA</sequence>
<accession>A0A540VF26</accession>
<dbReference type="Proteomes" id="UP000317371">
    <property type="component" value="Unassembled WGS sequence"/>
</dbReference>
<protein>
    <submittedName>
        <fullName evidence="1">Uncharacterized protein</fullName>
    </submittedName>
</protein>
<dbReference type="EMBL" id="VIGC01000014">
    <property type="protein sequence ID" value="TQE95347.1"/>
    <property type="molecule type" value="Genomic_DNA"/>
</dbReference>
<dbReference type="AlphaFoldDB" id="A0A540VF26"/>
<evidence type="ECO:0000313" key="1">
    <source>
        <dbReference type="EMBL" id="TQE95347.1"/>
    </source>
</evidence>
<name>A0A540VF26_9CHLR</name>
<dbReference type="OrthoDB" id="144485at2"/>
<evidence type="ECO:0000313" key="2">
    <source>
        <dbReference type="Proteomes" id="UP000317371"/>
    </source>
</evidence>
<organism evidence="1 2">
    <name type="scientific">Litorilinea aerophila</name>
    <dbReference type="NCBI Taxonomy" id="1204385"/>
    <lineage>
        <taxon>Bacteria</taxon>
        <taxon>Bacillati</taxon>
        <taxon>Chloroflexota</taxon>
        <taxon>Caldilineae</taxon>
        <taxon>Caldilineales</taxon>
        <taxon>Caldilineaceae</taxon>
        <taxon>Litorilinea</taxon>
    </lineage>
</organism>
<dbReference type="InParanoid" id="A0A540VF26"/>
<proteinExistence type="predicted"/>
<gene>
    <name evidence="1" type="ORF">FKZ61_12125</name>
</gene>
<reference evidence="1 2" key="1">
    <citation type="submission" date="2019-06" db="EMBL/GenBank/DDBJ databases">
        <title>Genome sequence of Litorilinea aerophila BAA-2444.</title>
        <authorList>
            <person name="Maclea K.S."/>
            <person name="Maurais E.G."/>
            <person name="Iannazzi L.C."/>
        </authorList>
    </citation>
    <scope>NUCLEOTIDE SEQUENCE [LARGE SCALE GENOMIC DNA]</scope>
    <source>
        <strain evidence="1 2">ATCC BAA-2444</strain>
    </source>
</reference>